<dbReference type="InterPro" id="IPR002934">
    <property type="entry name" value="Polymerase_NTP_transf_dom"/>
</dbReference>
<evidence type="ECO:0000313" key="3">
    <source>
        <dbReference type="Proteomes" id="UP000285655"/>
    </source>
</evidence>
<comment type="caution">
    <text evidence="2">The sequence shown here is derived from an EMBL/GenBank/DDBJ whole genome shotgun (WGS) entry which is preliminary data.</text>
</comment>
<name>A0A419DDH7_9BACT</name>
<dbReference type="GO" id="GO:0016779">
    <property type="term" value="F:nucleotidyltransferase activity"/>
    <property type="evidence" value="ECO:0007669"/>
    <property type="project" value="InterPro"/>
</dbReference>
<organism evidence="2 3">
    <name type="scientific">candidate division WS5 bacterium</name>
    <dbReference type="NCBI Taxonomy" id="2093353"/>
    <lineage>
        <taxon>Bacteria</taxon>
        <taxon>candidate division WS5</taxon>
    </lineage>
</organism>
<protein>
    <submittedName>
        <fullName evidence="2">Nucleotidyltransferase domain-containing protein</fullName>
    </submittedName>
</protein>
<dbReference type="Gene3D" id="3.30.460.10">
    <property type="entry name" value="Beta Polymerase, domain 2"/>
    <property type="match status" value="1"/>
</dbReference>
<accession>A0A419DDH7</accession>
<dbReference type="PANTHER" id="PTHR33933:SF1">
    <property type="entry name" value="PROTEIN ADENYLYLTRANSFERASE MNTA-RELATED"/>
    <property type="match status" value="1"/>
</dbReference>
<reference evidence="2 3" key="1">
    <citation type="journal article" date="2017" name="ISME J.">
        <title>Energy and carbon metabolisms in a deep terrestrial subsurface fluid microbial community.</title>
        <authorList>
            <person name="Momper L."/>
            <person name="Jungbluth S.P."/>
            <person name="Lee M.D."/>
            <person name="Amend J.P."/>
        </authorList>
    </citation>
    <scope>NUCLEOTIDE SEQUENCE [LARGE SCALE GENOMIC DNA]</scope>
    <source>
        <strain evidence="2">SURF_29</strain>
    </source>
</reference>
<dbReference type="PANTHER" id="PTHR33933">
    <property type="entry name" value="NUCLEOTIDYLTRANSFERASE"/>
    <property type="match status" value="1"/>
</dbReference>
<dbReference type="EMBL" id="QZJW01000028">
    <property type="protein sequence ID" value="RJO61154.1"/>
    <property type="molecule type" value="Genomic_DNA"/>
</dbReference>
<sequence length="104" mass="11990">MMITQEQINDIVIRIVENIQPQKVILFGSYAYGKPDENSDVDLLVVKDTDAPINRRGREIRKHLRGLCIPMDILVYTQNEIDEWKDTKAAFITQVVEKGKILYG</sequence>
<dbReference type="SUPFAM" id="SSF81301">
    <property type="entry name" value="Nucleotidyltransferase"/>
    <property type="match status" value="1"/>
</dbReference>
<dbReference type="CDD" id="cd05403">
    <property type="entry name" value="NT_KNTase_like"/>
    <property type="match status" value="1"/>
</dbReference>
<evidence type="ECO:0000313" key="2">
    <source>
        <dbReference type="EMBL" id="RJO61154.1"/>
    </source>
</evidence>
<dbReference type="Proteomes" id="UP000285655">
    <property type="component" value="Unassembled WGS sequence"/>
</dbReference>
<dbReference type="InterPro" id="IPR043519">
    <property type="entry name" value="NT_sf"/>
</dbReference>
<dbReference type="Pfam" id="PF01909">
    <property type="entry name" value="NTP_transf_2"/>
    <property type="match status" value="1"/>
</dbReference>
<dbReference type="InterPro" id="IPR052548">
    <property type="entry name" value="Type_VII_TA_antitoxin"/>
</dbReference>
<evidence type="ECO:0000259" key="1">
    <source>
        <dbReference type="Pfam" id="PF01909"/>
    </source>
</evidence>
<dbReference type="AlphaFoldDB" id="A0A419DDH7"/>
<gene>
    <name evidence="2" type="ORF">C4544_03630</name>
</gene>
<feature type="domain" description="Polymerase nucleotidyl transferase" evidence="1">
    <location>
        <begin position="14"/>
        <end position="83"/>
    </location>
</feature>
<proteinExistence type="predicted"/>
<keyword evidence="2" id="KW-0808">Transferase</keyword>